<dbReference type="PANTHER" id="PTHR30589">
    <property type="entry name" value="PROLIPOPROTEIN DIACYLGLYCERYL TRANSFERASE"/>
    <property type="match status" value="1"/>
</dbReference>
<feature type="transmembrane region" description="Helical" evidence="7">
    <location>
        <begin position="88"/>
        <end position="106"/>
    </location>
</feature>
<evidence type="ECO:0000256" key="7">
    <source>
        <dbReference type="SAM" id="Phobius"/>
    </source>
</evidence>
<dbReference type="InterPro" id="IPR001640">
    <property type="entry name" value="Lgt"/>
</dbReference>
<dbReference type="RefSeq" id="WP_212218647.1">
    <property type="nucleotide sequence ID" value="NZ_JAGUCO010000025.1"/>
</dbReference>
<feature type="transmembrane region" description="Helical" evidence="7">
    <location>
        <begin position="118"/>
        <end position="141"/>
    </location>
</feature>
<evidence type="ECO:0000256" key="3">
    <source>
        <dbReference type="ARBA" id="ARBA00022679"/>
    </source>
</evidence>
<keyword evidence="8" id="KW-0328">Glycosyltransferase</keyword>
<accession>A0ABS5K070</accession>
<comment type="similarity">
    <text evidence="1">Belongs to the Lgt family.</text>
</comment>
<evidence type="ECO:0000256" key="4">
    <source>
        <dbReference type="ARBA" id="ARBA00022692"/>
    </source>
</evidence>
<evidence type="ECO:0000313" key="9">
    <source>
        <dbReference type="Proteomes" id="UP000708576"/>
    </source>
</evidence>
<keyword evidence="3 8" id="KW-0808">Transferase</keyword>
<keyword evidence="2" id="KW-1003">Cell membrane</keyword>
<evidence type="ECO:0000256" key="2">
    <source>
        <dbReference type="ARBA" id="ARBA00022475"/>
    </source>
</evidence>
<evidence type="ECO:0000256" key="1">
    <source>
        <dbReference type="ARBA" id="ARBA00007150"/>
    </source>
</evidence>
<keyword evidence="4 7" id="KW-0812">Transmembrane</keyword>
<reference evidence="8 9" key="1">
    <citation type="journal article" date="2015" name="Int. J. Syst. Evol. Microbiol.">
        <title>Carboxylicivirga linearis sp. nov., isolated from a sea cucumber culture pond.</title>
        <authorList>
            <person name="Wang F.Q."/>
            <person name="Zhou Y.X."/>
            <person name="Lin X.Z."/>
            <person name="Chen G.J."/>
            <person name="Du Z.J."/>
        </authorList>
    </citation>
    <scope>NUCLEOTIDE SEQUENCE [LARGE SCALE GENOMIC DNA]</scope>
    <source>
        <strain evidence="8 9">FB218</strain>
    </source>
</reference>
<feature type="transmembrane region" description="Helical" evidence="7">
    <location>
        <begin position="13"/>
        <end position="33"/>
    </location>
</feature>
<organism evidence="8 9">
    <name type="scientific">Carboxylicivirga linearis</name>
    <dbReference type="NCBI Taxonomy" id="1628157"/>
    <lineage>
        <taxon>Bacteria</taxon>
        <taxon>Pseudomonadati</taxon>
        <taxon>Bacteroidota</taxon>
        <taxon>Bacteroidia</taxon>
        <taxon>Marinilabiliales</taxon>
        <taxon>Marinilabiliaceae</taxon>
        <taxon>Carboxylicivirga</taxon>
    </lineage>
</organism>
<feature type="transmembrane region" description="Helical" evidence="7">
    <location>
        <begin position="174"/>
        <end position="195"/>
    </location>
</feature>
<dbReference type="EMBL" id="JAGUCO010000025">
    <property type="protein sequence ID" value="MBS2100560.1"/>
    <property type="molecule type" value="Genomic_DNA"/>
</dbReference>
<feature type="transmembrane region" description="Helical" evidence="7">
    <location>
        <begin position="334"/>
        <end position="351"/>
    </location>
</feature>
<keyword evidence="6 7" id="KW-0472">Membrane</keyword>
<feature type="transmembrane region" description="Helical" evidence="7">
    <location>
        <begin position="282"/>
        <end position="300"/>
    </location>
</feature>
<proteinExistence type="inferred from homology"/>
<evidence type="ECO:0000256" key="5">
    <source>
        <dbReference type="ARBA" id="ARBA00022989"/>
    </source>
</evidence>
<dbReference type="PANTHER" id="PTHR30589:SF0">
    <property type="entry name" value="PHOSPHATIDYLGLYCEROL--PROLIPOPROTEIN DIACYLGLYCERYL TRANSFERASE"/>
    <property type="match status" value="1"/>
</dbReference>
<feature type="transmembrane region" description="Helical" evidence="7">
    <location>
        <begin position="45"/>
        <end position="63"/>
    </location>
</feature>
<name>A0ABS5K070_9BACT</name>
<feature type="transmembrane region" description="Helical" evidence="7">
    <location>
        <begin position="237"/>
        <end position="261"/>
    </location>
</feature>
<feature type="transmembrane region" description="Helical" evidence="7">
    <location>
        <begin position="207"/>
        <end position="225"/>
    </location>
</feature>
<evidence type="ECO:0000256" key="6">
    <source>
        <dbReference type="ARBA" id="ARBA00023136"/>
    </source>
</evidence>
<keyword evidence="5 7" id="KW-1133">Transmembrane helix</keyword>
<keyword evidence="9" id="KW-1185">Reference proteome</keyword>
<dbReference type="Pfam" id="PF01790">
    <property type="entry name" value="LGT"/>
    <property type="match status" value="1"/>
</dbReference>
<sequence length="588" mass="66142">MNVLFIHLQGNKAAIFSLTFLTAFIVLAIVYIVSGRKSKLNIHSTNLIALTFITSFIIGMKLGSGESFTESVNIFLSPPESVLNGKNGAFGFLLTIPIILLALYVLKLPKNYLEPFAYALPSAVIVQRFGCLFEGCCHGTITNFPIAIQYGSNSAAFHYHQTENLINQYAECSLAIHPVPIYYIIAGILTMVIIISIRKRLNRNGSLLLTSALSLIFFRFIIEFFREPYTNGYTGEIVYGLKIIQWTAIGLTMILGSVLFIREYKTPQKHELPINIFYAYRSFSWFAFLLVAIFYFNSIFTPLEKLVLQIFFTYVGILLFFKLSTIIVQHKLKVVYLSTVFILLFTMGQSSEENSKKPKRMITDKFTSTDLYHAGGNLDYTYYIGGSEGCMGDPGTKMKSQSKFYGGGVRFNFNTLYEGDRRNVFLLQANILPAKENLNNSYNSKLFYSTSFGGRYHWPNFGIGYGATIGTTTGDDGLSTGIMPYLGLRIGPQKIFYFDTGISDFTINPFPLPTYHAGIGSHFGRNDDAGIRVGYYPEGYYSLISIPIKDKIAFNFQYHKFSFDNISNADLYKVGISIKLPNKSINAR</sequence>
<dbReference type="GO" id="GO:0016757">
    <property type="term" value="F:glycosyltransferase activity"/>
    <property type="evidence" value="ECO:0007669"/>
    <property type="project" value="UniProtKB-KW"/>
</dbReference>
<dbReference type="Proteomes" id="UP000708576">
    <property type="component" value="Unassembled WGS sequence"/>
</dbReference>
<gene>
    <name evidence="8" type="ORF">KEM10_19905</name>
</gene>
<dbReference type="EC" id="2.4.99.-" evidence="8"/>
<protein>
    <submittedName>
        <fullName evidence="8">Prolipoprotein diacylglyceryl transferase</fullName>
        <ecNumber evidence="8">2.4.99.-</ecNumber>
    </submittedName>
</protein>
<feature type="transmembrane region" description="Helical" evidence="7">
    <location>
        <begin position="306"/>
        <end position="327"/>
    </location>
</feature>
<comment type="caution">
    <text evidence="8">The sequence shown here is derived from an EMBL/GenBank/DDBJ whole genome shotgun (WGS) entry which is preliminary data.</text>
</comment>
<evidence type="ECO:0000313" key="8">
    <source>
        <dbReference type="EMBL" id="MBS2100560.1"/>
    </source>
</evidence>